<evidence type="ECO:0000313" key="2">
    <source>
        <dbReference type="EMBL" id="PVD19663.1"/>
    </source>
</evidence>
<comment type="caution">
    <text evidence="2">The sequence shown here is derived from an EMBL/GenBank/DDBJ whole genome shotgun (WGS) entry which is preliminary data.</text>
</comment>
<sequence>MTLVLSILLCASLLPALTAAGTAYTHWGSRECSSSEITVYSGYMGGSWYTDPGSGANYLCLPPNPAGGTIAKPASYSHLGGAEYEVSNRLENNQDALCAVCFVKNRSSNIMIPGTNSCPSGWTTEYTGLLMTGNNGHAGSSEFICVDSKLEGRIDSNADRDGRLLLLVASFCGSLPCPPYQNNNILQCVVCSK</sequence>
<reference evidence="2 3" key="1">
    <citation type="submission" date="2018-04" db="EMBL/GenBank/DDBJ databases">
        <title>The genome of golden apple snail Pomacea canaliculata provides insight into stress tolerance and invasive adaptation.</title>
        <authorList>
            <person name="Liu C."/>
            <person name="Liu B."/>
            <person name="Ren Y."/>
            <person name="Zhang Y."/>
            <person name="Wang H."/>
            <person name="Li S."/>
            <person name="Jiang F."/>
            <person name="Yin L."/>
            <person name="Zhang G."/>
            <person name="Qian W."/>
            <person name="Fan W."/>
        </authorList>
    </citation>
    <scope>NUCLEOTIDE SEQUENCE [LARGE SCALE GENOMIC DNA]</scope>
    <source>
        <strain evidence="2">SZHN2017</strain>
        <tissue evidence="2">Muscle</tissue>
    </source>
</reference>
<gene>
    <name evidence="2" type="ORF">C0Q70_20153</name>
</gene>
<name>A0A2T7NER1_POMCA</name>
<dbReference type="PANTHER" id="PTHR24024:SF18">
    <property type="entry name" value="SHORT-CHAIN COLLAGEN C4-LIKE"/>
    <property type="match status" value="1"/>
</dbReference>
<keyword evidence="1" id="KW-0732">Signal</keyword>
<proteinExistence type="predicted"/>
<dbReference type="AlphaFoldDB" id="A0A2T7NER1"/>
<dbReference type="EMBL" id="PZQS01000013">
    <property type="protein sequence ID" value="PVD19663.1"/>
    <property type="molecule type" value="Genomic_DNA"/>
</dbReference>
<evidence type="ECO:0000256" key="1">
    <source>
        <dbReference type="SAM" id="SignalP"/>
    </source>
</evidence>
<dbReference type="Proteomes" id="UP000245119">
    <property type="component" value="Linkage Group LG13"/>
</dbReference>
<dbReference type="InterPro" id="IPR051077">
    <property type="entry name" value="Ca-dependent_lectin"/>
</dbReference>
<feature type="signal peptide" evidence="1">
    <location>
        <begin position="1"/>
        <end position="19"/>
    </location>
</feature>
<evidence type="ECO:0000313" key="3">
    <source>
        <dbReference type="Proteomes" id="UP000245119"/>
    </source>
</evidence>
<dbReference type="PANTHER" id="PTHR24024">
    <property type="entry name" value="PULMONARY SURFACTANT-ASSOCIATED PROTEIN A"/>
    <property type="match status" value="1"/>
</dbReference>
<keyword evidence="3" id="KW-1185">Reference proteome</keyword>
<feature type="chain" id="PRO_5015439057" evidence="1">
    <location>
        <begin position="20"/>
        <end position="193"/>
    </location>
</feature>
<accession>A0A2T7NER1</accession>
<dbReference type="GO" id="GO:0005615">
    <property type="term" value="C:extracellular space"/>
    <property type="evidence" value="ECO:0007669"/>
    <property type="project" value="TreeGrafter"/>
</dbReference>
<protein>
    <submittedName>
        <fullName evidence="2">Uncharacterized protein</fullName>
    </submittedName>
</protein>
<organism evidence="2 3">
    <name type="scientific">Pomacea canaliculata</name>
    <name type="common">Golden apple snail</name>
    <dbReference type="NCBI Taxonomy" id="400727"/>
    <lineage>
        <taxon>Eukaryota</taxon>
        <taxon>Metazoa</taxon>
        <taxon>Spiralia</taxon>
        <taxon>Lophotrochozoa</taxon>
        <taxon>Mollusca</taxon>
        <taxon>Gastropoda</taxon>
        <taxon>Caenogastropoda</taxon>
        <taxon>Architaenioglossa</taxon>
        <taxon>Ampullarioidea</taxon>
        <taxon>Ampullariidae</taxon>
        <taxon>Pomacea</taxon>
    </lineage>
</organism>